<sequence length="706" mass="81232">MDYEIKQSEANSFEARIFKEKASKFRGKARIMLEILHYAPESMREISRVNVGRLKDTFEKDGCYRLPPERHIPALIDISDLTRAIEYTGHKDVSLDVLLDNPKELPPLLKFPPSTYIECLRGKHRIQAAKECQTLKPPDKWWIVDLYLKDLNANAKRELIEEYSNSVNFSDGKVYSKITEYKSLNDKFAEHQWWARLSKSKRDILKRFLKHDLFATAFASLSTIPALFIHGFKIGTLHKMIGEKIDEEAKHYIDHILHTWGKILGEDRRLMTLTDPETIERLQLRVPGVSKNDLTILTQLTREGRIFQDVKDDIQRERILKNLSTISYPVPTIYTFRKDLKYIRPCARIMRQLLIKPGRRSKYTIRQAAEHAFSGVNQTDGCFIVQAPDSSLISFPGSLTDQIEFGYRQIYIYAMRYILDMVPERARKEDGHATPQPRKPSPRLWNDIANLAYRLGFESLEINRLRLLNPDYEIARDALLTARQPGRFEYDDFESLIAKTAEIFQAAREKSNPARKHSYVVDGPGEDIPRRCGWLFEKCYEYDQNFIFLEFLDRPSMDTGGGITSLFVRKSVYNAFFGTSDINSLREEPITSQLVHSSPDRTRRYPVPAESGKRIILSQQPPEVGGGSPAGIKTNLDVVGRSSTGTKRNLGLRNAIRQSQQFRDRRNMDPLFQYPAPQFIAPEPVVQSSLLAEQPTAQNAGLIKVL</sequence>
<dbReference type="Pfam" id="PF12520">
    <property type="entry name" value="DUF3723"/>
    <property type="match status" value="1"/>
</dbReference>
<accession>A0A6A6P4B0</accession>
<dbReference type="InterPro" id="IPR022198">
    <property type="entry name" value="DUF3723"/>
</dbReference>
<organism evidence="1 2">
    <name type="scientific">Lineolata rhizophorae</name>
    <dbReference type="NCBI Taxonomy" id="578093"/>
    <lineage>
        <taxon>Eukaryota</taxon>
        <taxon>Fungi</taxon>
        <taxon>Dikarya</taxon>
        <taxon>Ascomycota</taxon>
        <taxon>Pezizomycotina</taxon>
        <taxon>Dothideomycetes</taxon>
        <taxon>Dothideomycetes incertae sedis</taxon>
        <taxon>Lineolatales</taxon>
        <taxon>Lineolataceae</taxon>
        <taxon>Lineolata</taxon>
    </lineage>
</organism>
<keyword evidence="2" id="KW-1185">Reference proteome</keyword>
<dbReference type="EMBL" id="MU001677">
    <property type="protein sequence ID" value="KAF2458845.1"/>
    <property type="molecule type" value="Genomic_DNA"/>
</dbReference>
<dbReference type="AlphaFoldDB" id="A0A6A6P4B0"/>
<reference evidence="1" key="1">
    <citation type="journal article" date="2020" name="Stud. Mycol.">
        <title>101 Dothideomycetes genomes: a test case for predicting lifestyles and emergence of pathogens.</title>
        <authorList>
            <person name="Haridas S."/>
            <person name="Albert R."/>
            <person name="Binder M."/>
            <person name="Bloem J."/>
            <person name="Labutti K."/>
            <person name="Salamov A."/>
            <person name="Andreopoulos B."/>
            <person name="Baker S."/>
            <person name="Barry K."/>
            <person name="Bills G."/>
            <person name="Bluhm B."/>
            <person name="Cannon C."/>
            <person name="Castanera R."/>
            <person name="Culley D."/>
            <person name="Daum C."/>
            <person name="Ezra D."/>
            <person name="Gonzalez J."/>
            <person name="Henrissat B."/>
            <person name="Kuo A."/>
            <person name="Liang C."/>
            <person name="Lipzen A."/>
            <person name="Lutzoni F."/>
            <person name="Magnuson J."/>
            <person name="Mondo S."/>
            <person name="Nolan M."/>
            <person name="Ohm R."/>
            <person name="Pangilinan J."/>
            <person name="Park H.-J."/>
            <person name="Ramirez L."/>
            <person name="Alfaro M."/>
            <person name="Sun H."/>
            <person name="Tritt A."/>
            <person name="Yoshinaga Y."/>
            <person name="Zwiers L.-H."/>
            <person name="Turgeon B."/>
            <person name="Goodwin S."/>
            <person name="Spatafora J."/>
            <person name="Crous P."/>
            <person name="Grigoriev I."/>
        </authorList>
    </citation>
    <scope>NUCLEOTIDE SEQUENCE</scope>
    <source>
        <strain evidence="1">ATCC 16933</strain>
    </source>
</reference>
<proteinExistence type="predicted"/>
<evidence type="ECO:0000313" key="2">
    <source>
        <dbReference type="Proteomes" id="UP000799766"/>
    </source>
</evidence>
<dbReference type="OrthoDB" id="5421195at2759"/>
<gene>
    <name evidence="1" type="ORF">BDY21DRAFT_283526</name>
</gene>
<name>A0A6A6P4B0_9PEZI</name>
<evidence type="ECO:0000313" key="1">
    <source>
        <dbReference type="EMBL" id="KAF2458845.1"/>
    </source>
</evidence>
<protein>
    <submittedName>
        <fullName evidence="1">Uncharacterized protein</fullName>
    </submittedName>
</protein>
<dbReference type="Proteomes" id="UP000799766">
    <property type="component" value="Unassembled WGS sequence"/>
</dbReference>